<dbReference type="OrthoDB" id="371153at2"/>
<evidence type="ECO:0000313" key="2">
    <source>
        <dbReference type="EMBL" id="KPU43007.1"/>
    </source>
</evidence>
<accession>A0A0P8W5Q7</accession>
<evidence type="ECO:0000259" key="1">
    <source>
        <dbReference type="PROSITE" id="PS50943"/>
    </source>
</evidence>
<dbReference type="SUPFAM" id="SSF47413">
    <property type="entry name" value="lambda repressor-like DNA-binding domains"/>
    <property type="match status" value="1"/>
</dbReference>
<dbReference type="SMART" id="SM00530">
    <property type="entry name" value="HTH_XRE"/>
    <property type="match status" value="1"/>
</dbReference>
<dbReference type="CDD" id="cd00093">
    <property type="entry name" value="HTH_XRE"/>
    <property type="match status" value="1"/>
</dbReference>
<evidence type="ECO:0000313" key="3">
    <source>
        <dbReference type="Proteomes" id="UP000050326"/>
    </source>
</evidence>
<dbReference type="GO" id="GO:0003677">
    <property type="term" value="F:DNA binding"/>
    <property type="evidence" value="ECO:0007669"/>
    <property type="project" value="InterPro"/>
</dbReference>
<proteinExistence type="predicted"/>
<sequence length="64" mass="7108">MQAYSEFGLKARGAMLQKKITMTSLAKEMGVSVSYLSEILKGTRSGTEQKEKIAKILEINVKEN</sequence>
<dbReference type="AlphaFoldDB" id="A0A0P8W5Q7"/>
<dbReference type="Gene3D" id="1.10.260.40">
    <property type="entry name" value="lambda repressor-like DNA-binding domains"/>
    <property type="match status" value="1"/>
</dbReference>
<keyword evidence="3" id="KW-1185">Reference proteome</keyword>
<dbReference type="InterPro" id="IPR001387">
    <property type="entry name" value="Cro/C1-type_HTH"/>
</dbReference>
<dbReference type="PROSITE" id="PS50943">
    <property type="entry name" value="HTH_CROC1"/>
    <property type="match status" value="1"/>
</dbReference>
<dbReference type="InterPro" id="IPR010982">
    <property type="entry name" value="Lambda_DNA-bd_dom_sf"/>
</dbReference>
<gene>
    <name evidence="2" type="ORF">OXPF_34390</name>
</gene>
<reference evidence="2 3" key="1">
    <citation type="submission" date="2015-09" db="EMBL/GenBank/DDBJ databases">
        <title>Genome sequence of Oxobacter pfennigii DSM 3222.</title>
        <authorList>
            <person name="Poehlein A."/>
            <person name="Bengelsdorf F.R."/>
            <person name="Schiel-Bengelsdorf B."/>
            <person name="Duerre P."/>
            <person name="Daniel R."/>
        </authorList>
    </citation>
    <scope>NUCLEOTIDE SEQUENCE [LARGE SCALE GENOMIC DNA]</scope>
    <source>
        <strain evidence="2 3">DSM 3222</strain>
    </source>
</reference>
<comment type="caution">
    <text evidence="2">The sequence shown here is derived from an EMBL/GenBank/DDBJ whole genome shotgun (WGS) entry which is preliminary data.</text>
</comment>
<dbReference type="STRING" id="36849.OXPF_34390"/>
<feature type="domain" description="HTH cro/C1-type" evidence="1">
    <location>
        <begin position="14"/>
        <end position="64"/>
    </location>
</feature>
<dbReference type="RefSeq" id="WP_054876434.1">
    <property type="nucleotide sequence ID" value="NZ_LKET01000045.1"/>
</dbReference>
<name>A0A0P8W5Q7_9CLOT</name>
<dbReference type="Pfam" id="PF01381">
    <property type="entry name" value="HTH_3"/>
    <property type="match status" value="1"/>
</dbReference>
<dbReference type="EMBL" id="LKET01000045">
    <property type="protein sequence ID" value="KPU43007.1"/>
    <property type="molecule type" value="Genomic_DNA"/>
</dbReference>
<dbReference type="Proteomes" id="UP000050326">
    <property type="component" value="Unassembled WGS sequence"/>
</dbReference>
<organism evidence="2 3">
    <name type="scientific">Oxobacter pfennigii</name>
    <dbReference type="NCBI Taxonomy" id="36849"/>
    <lineage>
        <taxon>Bacteria</taxon>
        <taxon>Bacillati</taxon>
        <taxon>Bacillota</taxon>
        <taxon>Clostridia</taxon>
        <taxon>Eubacteriales</taxon>
        <taxon>Clostridiaceae</taxon>
        <taxon>Oxobacter</taxon>
    </lineage>
</organism>
<protein>
    <submittedName>
        <fullName evidence="2">Helix-turn-helix protein</fullName>
    </submittedName>
</protein>